<organism evidence="2 4">
    <name type="scientific">Eisenbergiella massiliensis</name>
    <dbReference type="NCBI Taxonomy" id="1720294"/>
    <lineage>
        <taxon>Bacteria</taxon>
        <taxon>Bacillati</taxon>
        <taxon>Bacillota</taxon>
        <taxon>Clostridia</taxon>
        <taxon>Lachnospirales</taxon>
        <taxon>Lachnospiraceae</taxon>
        <taxon>Eisenbergiella</taxon>
    </lineage>
</organism>
<proteinExistence type="predicted"/>
<reference evidence="2 4" key="1">
    <citation type="submission" date="2018-08" db="EMBL/GenBank/DDBJ databases">
        <title>A genome reference for cultivated species of the human gut microbiota.</title>
        <authorList>
            <person name="Zou Y."/>
            <person name="Xue W."/>
            <person name="Luo G."/>
        </authorList>
    </citation>
    <scope>NUCLEOTIDE SEQUENCE [LARGE SCALE GENOMIC DNA]</scope>
    <source>
        <strain evidence="2 4">AF26-4BH</strain>
        <strain evidence="1">TF05-5AC</strain>
    </source>
</reference>
<dbReference type="AlphaFoldDB" id="A0A3E3IXY4"/>
<sequence length="230" mass="25830">MENVFITGADRGVGFALCEEFAAHGFRVLAGQYMPEWGALAELAEKYPGQVECILLDVSDTASVQEAVRTASELVDRIDILVNCAGIIRDDSRKGFYDTLNTNTVGTLRTVELFLPLMKAGRRRLCFFSSEAGSISMLHRTGDGDTSYCVSKAMLNMTVRLMFNELRPEGYTFRVYHPGWVRSYMSGKKADRGHYEPEESAAVAFRQFTQERSFEDALVMTDIKGEVWPF</sequence>
<accession>A0A3E3IXY4</accession>
<dbReference type="InterPro" id="IPR002347">
    <property type="entry name" value="SDR_fam"/>
</dbReference>
<dbReference type="OrthoDB" id="9803333at2"/>
<name>A0A3E3IXY4_9FIRM</name>
<evidence type="ECO:0000313" key="4">
    <source>
        <dbReference type="Proteomes" id="UP000261166"/>
    </source>
</evidence>
<dbReference type="EMBL" id="QVLV01000003">
    <property type="protein sequence ID" value="RGE63562.1"/>
    <property type="molecule type" value="Genomic_DNA"/>
</dbReference>
<dbReference type="InterPro" id="IPR036291">
    <property type="entry name" value="NAD(P)-bd_dom_sf"/>
</dbReference>
<dbReference type="Proteomes" id="UP000261166">
    <property type="component" value="Unassembled WGS sequence"/>
</dbReference>
<dbReference type="PANTHER" id="PTHR45458">
    <property type="entry name" value="SHORT-CHAIN DEHYDROGENASE/REDUCTASE SDR"/>
    <property type="match status" value="1"/>
</dbReference>
<dbReference type="Gene3D" id="3.40.50.720">
    <property type="entry name" value="NAD(P)-binding Rossmann-like Domain"/>
    <property type="match status" value="1"/>
</dbReference>
<dbReference type="GeneID" id="97986506"/>
<dbReference type="SUPFAM" id="SSF51735">
    <property type="entry name" value="NAD(P)-binding Rossmann-fold domains"/>
    <property type="match status" value="1"/>
</dbReference>
<evidence type="ECO:0000313" key="2">
    <source>
        <dbReference type="EMBL" id="RGE71883.1"/>
    </source>
</evidence>
<dbReference type="PRINTS" id="PR00081">
    <property type="entry name" value="GDHRDH"/>
</dbReference>
<dbReference type="InterPro" id="IPR052184">
    <property type="entry name" value="SDR_enzymes"/>
</dbReference>
<gene>
    <name evidence="2" type="ORF">DWY69_10405</name>
    <name evidence="1" type="ORF">DXC51_06330</name>
</gene>
<evidence type="ECO:0000313" key="3">
    <source>
        <dbReference type="Proteomes" id="UP000260812"/>
    </source>
</evidence>
<dbReference type="Proteomes" id="UP000260812">
    <property type="component" value="Unassembled WGS sequence"/>
</dbReference>
<dbReference type="Pfam" id="PF00106">
    <property type="entry name" value="adh_short"/>
    <property type="match status" value="1"/>
</dbReference>
<dbReference type="EMBL" id="QVLU01000008">
    <property type="protein sequence ID" value="RGE71883.1"/>
    <property type="molecule type" value="Genomic_DNA"/>
</dbReference>
<protein>
    <submittedName>
        <fullName evidence="2">SDR family NAD(P)-dependent oxidoreductase</fullName>
    </submittedName>
</protein>
<dbReference type="GO" id="GO:0016616">
    <property type="term" value="F:oxidoreductase activity, acting on the CH-OH group of donors, NAD or NADP as acceptor"/>
    <property type="evidence" value="ECO:0007669"/>
    <property type="project" value="TreeGrafter"/>
</dbReference>
<keyword evidence="3" id="KW-1185">Reference proteome</keyword>
<dbReference type="PANTHER" id="PTHR45458:SF3">
    <property type="entry name" value="CHAIN DEHYDROGENASE (ATSC), PUTATIVE-RELATED"/>
    <property type="match status" value="1"/>
</dbReference>
<comment type="caution">
    <text evidence="2">The sequence shown here is derived from an EMBL/GenBank/DDBJ whole genome shotgun (WGS) entry which is preliminary data.</text>
</comment>
<evidence type="ECO:0000313" key="1">
    <source>
        <dbReference type="EMBL" id="RGE63562.1"/>
    </source>
</evidence>
<dbReference type="RefSeq" id="WP_102287807.1">
    <property type="nucleotide sequence ID" value="NZ_LT969517.1"/>
</dbReference>